<dbReference type="Proteomes" id="UP001596292">
    <property type="component" value="Unassembled WGS sequence"/>
</dbReference>
<evidence type="ECO:0000256" key="1">
    <source>
        <dbReference type="SAM" id="MobiDB-lite"/>
    </source>
</evidence>
<evidence type="ECO:0008006" key="4">
    <source>
        <dbReference type="Google" id="ProtNLM"/>
    </source>
</evidence>
<reference evidence="3" key="1">
    <citation type="journal article" date="2019" name="Int. J. Syst. Evol. Microbiol.">
        <title>The Global Catalogue of Microorganisms (GCM) 10K type strain sequencing project: providing services to taxonomists for standard genome sequencing and annotation.</title>
        <authorList>
            <consortium name="The Broad Institute Genomics Platform"/>
            <consortium name="The Broad Institute Genome Sequencing Center for Infectious Disease"/>
            <person name="Wu L."/>
            <person name="Ma J."/>
        </authorList>
    </citation>
    <scope>NUCLEOTIDE SEQUENCE [LARGE SCALE GENOMIC DNA]</scope>
    <source>
        <strain evidence="3">CCUG 48316</strain>
    </source>
</reference>
<protein>
    <recommendedName>
        <fullName evidence="4">Phasin domain-containing protein</fullName>
    </recommendedName>
</protein>
<keyword evidence="3" id="KW-1185">Reference proteome</keyword>
<feature type="region of interest" description="Disordered" evidence="1">
    <location>
        <begin position="1"/>
        <end position="31"/>
    </location>
</feature>
<evidence type="ECO:0000313" key="3">
    <source>
        <dbReference type="Proteomes" id="UP001596292"/>
    </source>
</evidence>
<accession>A0ABW2BID7</accession>
<proteinExistence type="predicted"/>
<comment type="caution">
    <text evidence="2">The sequence shown here is derived from an EMBL/GenBank/DDBJ whole genome shotgun (WGS) entry which is preliminary data.</text>
</comment>
<dbReference type="EMBL" id="JBHSWN010000001">
    <property type="protein sequence ID" value="MFC6789861.1"/>
    <property type="molecule type" value="Genomic_DNA"/>
</dbReference>
<evidence type="ECO:0000313" key="2">
    <source>
        <dbReference type="EMBL" id="MFC6789861.1"/>
    </source>
</evidence>
<sequence>MSKPRRPKYQRPVAKPVTVQDAPPASPMTETPAAEATLVEHVLDQADEPAPAFEQAPETAFQEAGLLGAAYDEVASDEAAPAIESLPAPVADIMPPTHVPAVSFAATSPRVLSAESIGTTVMNYFIGEGEAFAAHMRALAGARTMADYVRIQIGEFQRAADSTLTCWGLLTVSASRTFSAR</sequence>
<organism evidence="2 3">
    <name type="scientific">Methylobacterium komagatae</name>
    <dbReference type="NCBI Taxonomy" id="374425"/>
    <lineage>
        <taxon>Bacteria</taxon>
        <taxon>Pseudomonadati</taxon>
        <taxon>Pseudomonadota</taxon>
        <taxon>Alphaproteobacteria</taxon>
        <taxon>Hyphomicrobiales</taxon>
        <taxon>Methylobacteriaceae</taxon>
        <taxon>Methylobacterium</taxon>
    </lineage>
</organism>
<name>A0ABW2BID7_9HYPH</name>
<dbReference type="RefSeq" id="WP_378969158.1">
    <property type="nucleotide sequence ID" value="NZ_JBHSWN010000001.1"/>
</dbReference>
<gene>
    <name evidence="2" type="ORF">ACFQE0_09685</name>
</gene>